<name>D6SV34_9BACT</name>
<dbReference type="Proteomes" id="UP000005496">
    <property type="component" value="Unassembled WGS sequence"/>
</dbReference>
<evidence type="ECO:0000259" key="1">
    <source>
        <dbReference type="Pfam" id="PF02899"/>
    </source>
</evidence>
<evidence type="ECO:0000313" key="2">
    <source>
        <dbReference type="EMBL" id="EFI32790.1"/>
    </source>
</evidence>
<comment type="caution">
    <text evidence="2">The sequence shown here is derived from an EMBL/GenBank/DDBJ whole genome shotgun (WGS) entry which is preliminary data.</text>
</comment>
<sequence length="70" mass="8134">MNLGSCLHTFFDQYLPRTKGVSSNTILAYRHTFSLFLPFASKTLGRDINSLEIEWELRDRLILDISPAFR</sequence>
<protein>
    <recommendedName>
        <fullName evidence="1">Integrase SAM-like N-terminal domain-containing protein</fullName>
    </recommendedName>
</protein>
<dbReference type="AlphaFoldDB" id="D6SV34"/>
<dbReference type="InterPro" id="IPR004107">
    <property type="entry name" value="Integrase_SAM-like_N"/>
</dbReference>
<proteinExistence type="predicted"/>
<organism evidence="2 3">
    <name type="scientific">Desulfonatronospira thiodismutans ASO3-1</name>
    <dbReference type="NCBI Taxonomy" id="555779"/>
    <lineage>
        <taxon>Bacteria</taxon>
        <taxon>Pseudomonadati</taxon>
        <taxon>Thermodesulfobacteriota</taxon>
        <taxon>Desulfovibrionia</taxon>
        <taxon>Desulfovibrionales</taxon>
        <taxon>Desulfonatronovibrionaceae</taxon>
        <taxon>Desulfonatronospira</taxon>
    </lineage>
</organism>
<reference evidence="2" key="1">
    <citation type="submission" date="2010-05" db="EMBL/GenBank/DDBJ databases">
        <title>The draft genome of Desulfonatronospira thiodismutans ASO3-1.</title>
        <authorList>
            <consortium name="US DOE Joint Genome Institute (JGI-PGF)"/>
            <person name="Lucas S."/>
            <person name="Copeland A."/>
            <person name="Lapidus A."/>
            <person name="Cheng J.-F."/>
            <person name="Bruce D."/>
            <person name="Goodwin L."/>
            <person name="Pitluck S."/>
            <person name="Chertkov O."/>
            <person name="Brettin T."/>
            <person name="Detter J.C."/>
            <person name="Han C."/>
            <person name="Land M.L."/>
            <person name="Hauser L."/>
            <person name="Kyrpides N."/>
            <person name="Mikhailova N."/>
            <person name="Muyzer G."/>
            <person name="Woyke T."/>
        </authorList>
    </citation>
    <scope>NUCLEOTIDE SEQUENCE [LARGE SCALE GENOMIC DNA]</scope>
    <source>
        <strain evidence="2">ASO3-1</strain>
    </source>
</reference>
<accession>D6SV34</accession>
<keyword evidence="3" id="KW-1185">Reference proteome</keyword>
<dbReference type="GO" id="GO:0015074">
    <property type="term" value="P:DNA integration"/>
    <property type="evidence" value="ECO:0007669"/>
    <property type="project" value="InterPro"/>
</dbReference>
<dbReference type="EMBL" id="ACJN02000005">
    <property type="protein sequence ID" value="EFI32790.1"/>
    <property type="molecule type" value="Genomic_DNA"/>
</dbReference>
<dbReference type="Pfam" id="PF02899">
    <property type="entry name" value="Phage_int_SAM_1"/>
    <property type="match status" value="1"/>
</dbReference>
<evidence type="ECO:0000313" key="3">
    <source>
        <dbReference type="Proteomes" id="UP000005496"/>
    </source>
</evidence>
<dbReference type="GO" id="GO:0003677">
    <property type="term" value="F:DNA binding"/>
    <property type="evidence" value="ECO:0007669"/>
    <property type="project" value="InterPro"/>
</dbReference>
<gene>
    <name evidence="2" type="ORF">Dthio_PD0088</name>
</gene>
<dbReference type="RefSeq" id="WP_008871877.1">
    <property type="nucleotide sequence ID" value="NZ_ACJN02000005.1"/>
</dbReference>
<feature type="domain" description="Integrase SAM-like N-terminal" evidence="1">
    <location>
        <begin position="11"/>
        <end position="51"/>
    </location>
</feature>